<name>A0ABS0YLM8_9BACT</name>
<sequence>MVNLTIDGKQVAVEKDATIYDAAKACGIKIPILCHDKKLHPFGGCRMCLVEVEQMKGRLIPSCTTPVTEGMIVQTTTDEIVKARKLVLELLLLKHPIDCPVCDAAGDCDLQNLTYEYKVNMNRFVDEKFNHEIDYENPLIERDMNRCIHCGKCARICDEIVSYGAYTFINRGIEAKMGTEFDGPLNCEFCGSCVSVCPVGALNSRPFKFKARWWALQKTKSVCSYCGTGCQLTLGSKDGKVLTTIYDENQGFHNGQLCTRGRFGYQFVNSEKRLTAPLIRKNGKLQEATWEEALAEVTSRLSAGKSDPASVAALATPRLTNEELFLFEKLFRGTVGTDNIDHSAGYAHEALTKGAKASFGVTASPAEIADVQKSNLLLVVKSDAYETHPVIGFEINLGVKRKGIALRIVSDKKGKLTRLPGAKTTVHAPGSEIALFNALCKSVIDQGLAAEGVAGLDALKAAVADATAEKAGVTAEEIAAIAKDFASAEKALIILPIGQGYPGHNAALANAAANLAILTGQVGKEGAGLLIMSEKNNSQGAVDMGIYPKGTGLNAQAIIDGCANGNVKTLFVAGENPVVSYPNRAKVEKALENVEFMVVSELFLTETAAMADVVLPACSFAEKSGTFTSLGRRVQNVRKAIPAVGLAKSDFDILNALSQALGGARYNNQGEVFTEIAANVPAYKGLTQAGLKDEGAVYPVTLAAKLVPAAAKASAPAAGKLALVTGSALYHCGTMSRFGEGPMYVCPDAYAELNVADAAALKVAEGDQVTVTSGTGAVQVAAKVGKRVPQGVVFSPYHFGEGSVNTITDGSEVTYVTVAKK</sequence>
<keyword evidence="1" id="KW-0004">4Fe-4S</keyword>
<dbReference type="PROSITE" id="PS00198">
    <property type="entry name" value="4FE4S_FER_1"/>
    <property type="match status" value="1"/>
</dbReference>
<dbReference type="EC" id="1.6.5.11" evidence="13"/>
<dbReference type="InterPro" id="IPR006655">
    <property type="entry name" value="Mopterin_OxRdtase_prok_CS"/>
</dbReference>
<comment type="caution">
    <text evidence="13">The sequence shown here is derived from an EMBL/GenBank/DDBJ whole genome shotgun (WGS) entry which is preliminary data.</text>
</comment>
<evidence type="ECO:0000259" key="9">
    <source>
        <dbReference type="PROSITE" id="PS51085"/>
    </source>
</evidence>
<dbReference type="NCBIfam" id="TIGR01973">
    <property type="entry name" value="NuoG"/>
    <property type="match status" value="1"/>
</dbReference>
<feature type="domain" description="4Fe-4S Mo/W bis-MGD-type" evidence="11">
    <location>
        <begin position="216"/>
        <end position="272"/>
    </location>
</feature>
<dbReference type="Gene3D" id="3.40.228.10">
    <property type="entry name" value="Dimethylsulfoxide Reductase, domain 2"/>
    <property type="match status" value="1"/>
</dbReference>
<evidence type="ECO:0000259" key="12">
    <source>
        <dbReference type="PROSITE" id="PS51839"/>
    </source>
</evidence>
<dbReference type="InterPro" id="IPR050123">
    <property type="entry name" value="Prok_molybdopt-oxidoreductase"/>
</dbReference>
<dbReference type="Pfam" id="PF13510">
    <property type="entry name" value="Fer2_4"/>
    <property type="match status" value="1"/>
</dbReference>
<keyword evidence="6" id="KW-0408">Iron</keyword>
<dbReference type="InterPro" id="IPR017900">
    <property type="entry name" value="4Fe4S_Fe_S_CS"/>
</dbReference>
<evidence type="ECO:0000256" key="7">
    <source>
        <dbReference type="ARBA" id="ARBA00023014"/>
    </source>
</evidence>
<dbReference type="InterPro" id="IPR017896">
    <property type="entry name" value="4Fe4S_Fe-S-bd"/>
</dbReference>
<comment type="similarity">
    <text evidence="8">Belongs to the complex I 75 kDa subunit family.</text>
</comment>
<dbReference type="Pfam" id="PF00384">
    <property type="entry name" value="Molybdopterin"/>
    <property type="match status" value="1"/>
</dbReference>
<dbReference type="SMART" id="SM00929">
    <property type="entry name" value="NADH-G_4Fe-4S_3"/>
    <property type="match status" value="1"/>
</dbReference>
<evidence type="ECO:0000256" key="3">
    <source>
        <dbReference type="ARBA" id="ARBA00022719"/>
    </source>
</evidence>
<dbReference type="Pfam" id="PF04879">
    <property type="entry name" value="Molybdop_Fe4S4"/>
    <property type="match status" value="1"/>
</dbReference>
<dbReference type="GO" id="GO:0016491">
    <property type="term" value="F:oxidoreductase activity"/>
    <property type="evidence" value="ECO:0007669"/>
    <property type="project" value="UniProtKB-KW"/>
</dbReference>
<dbReference type="InterPro" id="IPR010228">
    <property type="entry name" value="NADH_UbQ_OxRdtase_Gsu"/>
</dbReference>
<dbReference type="Gene3D" id="2.20.25.90">
    <property type="entry name" value="ADC-like domains"/>
    <property type="match status" value="1"/>
</dbReference>
<dbReference type="Pfam" id="PF10588">
    <property type="entry name" value="NADH-G_4Fe-4S_3"/>
    <property type="match status" value="1"/>
</dbReference>
<dbReference type="PROSITE" id="PS51085">
    <property type="entry name" value="2FE2S_FER_2"/>
    <property type="match status" value="1"/>
</dbReference>
<keyword evidence="14" id="KW-1185">Reference proteome</keyword>
<feature type="domain" description="4Fe-4S ferredoxin-type" evidence="10">
    <location>
        <begin position="138"/>
        <end position="166"/>
    </location>
</feature>
<feature type="domain" description="2Fe-2S ferredoxin-type" evidence="9">
    <location>
        <begin position="1"/>
        <end position="79"/>
    </location>
</feature>
<dbReference type="Gene3D" id="3.10.20.740">
    <property type="match status" value="1"/>
</dbReference>
<dbReference type="Proteomes" id="UP000641025">
    <property type="component" value="Unassembled WGS sequence"/>
</dbReference>
<feature type="domain" description="4Fe-4S ferredoxin-type" evidence="10">
    <location>
        <begin position="177"/>
        <end position="207"/>
    </location>
</feature>
<dbReference type="SUPFAM" id="SSF50692">
    <property type="entry name" value="ADC-like"/>
    <property type="match status" value="1"/>
</dbReference>
<keyword evidence="3" id="KW-0874">Quinone</keyword>
<dbReference type="InterPro" id="IPR054351">
    <property type="entry name" value="NADH_UbQ_OxRdtase_ferredoxin"/>
</dbReference>
<dbReference type="Gene3D" id="2.40.40.20">
    <property type="match status" value="1"/>
</dbReference>
<evidence type="ECO:0000256" key="6">
    <source>
        <dbReference type="ARBA" id="ARBA00023004"/>
    </source>
</evidence>
<dbReference type="PROSITE" id="PS51669">
    <property type="entry name" value="4FE4S_MOW_BIS_MGD"/>
    <property type="match status" value="1"/>
</dbReference>
<protein>
    <submittedName>
        <fullName evidence="13">NADH-quinone oxidoreductase subunit NuoG</fullName>
        <ecNumber evidence="13">1.6.5.11</ecNumber>
    </submittedName>
</protein>
<dbReference type="PROSITE" id="PS00490">
    <property type="entry name" value="MOLYBDOPTERIN_PROK_2"/>
    <property type="match status" value="1"/>
</dbReference>
<dbReference type="Gene3D" id="3.40.50.740">
    <property type="match status" value="2"/>
</dbReference>
<gene>
    <name evidence="13" type="primary">nuoG</name>
    <name evidence="13" type="ORF">JFN90_01905</name>
</gene>
<evidence type="ECO:0000313" key="13">
    <source>
        <dbReference type="EMBL" id="MBJ6798886.1"/>
    </source>
</evidence>
<dbReference type="InterPro" id="IPR027467">
    <property type="entry name" value="MopterinOxRdtase_cofactor_BS"/>
</dbReference>
<accession>A0ABS0YLM8</accession>
<dbReference type="SUPFAM" id="SSF54862">
    <property type="entry name" value="4Fe-4S ferredoxins"/>
    <property type="match status" value="1"/>
</dbReference>
<dbReference type="Gene3D" id="3.30.70.20">
    <property type="match status" value="1"/>
</dbReference>
<evidence type="ECO:0000256" key="8">
    <source>
        <dbReference type="RuleBase" id="RU004523"/>
    </source>
</evidence>
<keyword evidence="4" id="KW-0479">Metal-binding</keyword>
<evidence type="ECO:0000256" key="5">
    <source>
        <dbReference type="ARBA" id="ARBA00023002"/>
    </source>
</evidence>
<dbReference type="Pfam" id="PF22117">
    <property type="entry name" value="Fer4_Nqo3"/>
    <property type="match status" value="1"/>
</dbReference>
<evidence type="ECO:0000256" key="1">
    <source>
        <dbReference type="ARBA" id="ARBA00022485"/>
    </source>
</evidence>
<evidence type="ECO:0000259" key="11">
    <source>
        <dbReference type="PROSITE" id="PS51669"/>
    </source>
</evidence>
<dbReference type="EMBL" id="JAEMHK010000001">
    <property type="protein sequence ID" value="MBJ6798886.1"/>
    <property type="molecule type" value="Genomic_DNA"/>
</dbReference>
<evidence type="ECO:0000313" key="14">
    <source>
        <dbReference type="Proteomes" id="UP000641025"/>
    </source>
</evidence>
<dbReference type="InterPro" id="IPR001041">
    <property type="entry name" value="2Fe-2S_ferredoxin-type"/>
</dbReference>
<evidence type="ECO:0000256" key="2">
    <source>
        <dbReference type="ARBA" id="ARBA00022714"/>
    </source>
</evidence>
<dbReference type="SUPFAM" id="SSF54292">
    <property type="entry name" value="2Fe-2S ferredoxin-like"/>
    <property type="match status" value="1"/>
</dbReference>
<keyword evidence="7" id="KW-0411">Iron-sulfur</keyword>
<dbReference type="InterPro" id="IPR006963">
    <property type="entry name" value="Mopterin_OxRdtase_4Fe-4S_dom"/>
</dbReference>
<dbReference type="InterPro" id="IPR006656">
    <property type="entry name" value="Mopterin_OxRdtase"/>
</dbReference>
<dbReference type="Pfam" id="PF01568">
    <property type="entry name" value="Molydop_binding"/>
    <property type="match status" value="1"/>
</dbReference>
<dbReference type="CDD" id="cd00207">
    <property type="entry name" value="fer2"/>
    <property type="match status" value="1"/>
</dbReference>
<dbReference type="RefSeq" id="WP_199393408.1">
    <property type="nucleotide sequence ID" value="NZ_JAEMHK010000001.1"/>
</dbReference>
<proteinExistence type="inferred from homology"/>
<organism evidence="13 14">
    <name type="scientific">Geomonas propionica</name>
    <dbReference type="NCBI Taxonomy" id="2798582"/>
    <lineage>
        <taxon>Bacteria</taxon>
        <taxon>Pseudomonadati</taxon>
        <taxon>Thermodesulfobacteriota</taxon>
        <taxon>Desulfuromonadia</taxon>
        <taxon>Geobacterales</taxon>
        <taxon>Geobacteraceae</taxon>
        <taxon>Geomonas</taxon>
    </lineage>
</organism>
<dbReference type="InterPro" id="IPR036010">
    <property type="entry name" value="2Fe-2S_ferredoxin-like_sf"/>
</dbReference>
<keyword evidence="5 13" id="KW-0560">Oxidoreductase</keyword>
<dbReference type="SUPFAM" id="SSF53706">
    <property type="entry name" value="Formate dehydrogenase/DMSO reductase, domains 1-3"/>
    <property type="match status" value="1"/>
</dbReference>
<dbReference type="PANTHER" id="PTHR43105:SF14">
    <property type="entry name" value="FORMATE DEHYDROGENASE H"/>
    <property type="match status" value="1"/>
</dbReference>
<keyword evidence="2" id="KW-0001">2Fe-2S</keyword>
<dbReference type="InterPro" id="IPR009010">
    <property type="entry name" value="Asp_de-COase-like_dom_sf"/>
</dbReference>
<evidence type="ECO:0000256" key="4">
    <source>
        <dbReference type="ARBA" id="ARBA00022723"/>
    </source>
</evidence>
<dbReference type="InterPro" id="IPR006657">
    <property type="entry name" value="MoPterin_dinucl-bd_dom"/>
</dbReference>
<evidence type="ECO:0000259" key="10">
    <source>
        <dbReference type="PROSITE" id="PS51379"/>
    </source>
</evidence>
<dbReference type="SMART" id="SM00926">
    <property type="entry name" value="Molybdop_Fe4S4"/>
    <property type="match status" value="1"/>
</dbReference>
<dbReference type="PROSITE" id="PS51379">
    <property type="entry name" value="4FE4S_FER_2"/>
    <property type="match status" value="2"/>
</dbReference>
<reference evidence="13 14" key="1">
    <citation type="submission" date="2020-12" db="EMBL/GenBank/DDBJ databases">
        <title>Geomonas sp. Red259, isolated from paddy soil.</title>
        <authorList>
            <person name="Xu Z."/>
            <person name="Zhang Z."/>
            <person name="Masuda Y."/>
            <person name="Itoh H."/>
            <person name="Senoo K."/>
        </authorList>
    </citation>
    <scope>NUCLEOTIDE SEQUENCE [LARGE SCALE GENOMIC DNA]</scope>
    <source>
        <strain evidence="13 14">Red259</strain>
    </source>
</reference>
<dbReference type="PANTHER" id="PTHR43105">
    <property type="entry name" value="RESPIRATORY NITRATE REDUCTASE"/>
    <property type="match status" value="1"/>
</dbReference>
<dbReference type="PROSITE" id="PS51839">
    <property type="entry name" value="4FE4S_HC3"/>
    <property type="match status" value="1"/>
</dbReference>
<dbReference type="PROSITE" id="PS00551">
    <property type="entry name" value="MOLYBDOPTERIN_PROK_1"/>
    <property type="match status" value="1"/>
</dbReference>
<dbReference type="InterPro" id="IPR019574">
    <property type="entry name" value="NADH_UbQ_OxRdtase_Gsu_4Fe4S-bd"/>
</dbReference>
<feature type="domain" description="4Fe-4S His(Cys)3-ligated-type" evidence="12">
    <location>
        <begin position="79"/>
        <end position="118"/>
    </location>
</feature>